<keyword evidence="3" id="KW-1185">Reference proteome</keyword>
<dbReference type="SUPFAM" id="SSF82607">
    <property type="entry name" value="YbaB-like"/>
    <property type="match status" value="1"/>
</dbReference>
<dbReference type="AlphaFoldDB" id="A0A5S4G235"/>
<organism evidence="2 3">
    <name type="scientific">Actinomadura geliboluensis</name>
    <dbReference type="NCBI Taxonomy" id="882440"/>
    <lineage>
        <taxon>Bacteria</taxon>
        <taxon>Bacillati</taxon>
        <taxon>Actinomycetota</taxon>
        <taxon>Actinomycetes</taxon>
        <taxon>Streptosporangiales</taxon>
        <taxon>Thermomonosporaceae</taxon>
        <taxon>Actinomadura</taxon>
    </lineage>
</organism>
<gene>
    <name evidence="2" type="ORF">ETD96_40115</name>
</gene>
<dbReference type="EMBL" id="VCKZ01000518">
    <property type="protein sequence ID" value="TMR27019.1"/>
    <property type="molecule type" value="Genomic_DNA"/>
</dbReference>
<protein>
    <submittedName>
        <fullName evidence="2">YbaB/EbfC family nucleoid-associated protein</fullName>
    </submittedName>
</protein>
<evidence type="ECO:0000256" key="1">
    <source>
        <dbReference type="SAM" id="MobiDB-lite"/>
    </source>
</evidence>
<accession>A0A5S4G235</accession>
<dbReference type="Pfam" id="PF02575">
    <property type="entry name" value="YbaB_DNA_bd"/>
    <property type="match status" value="1"/>
</dbReference>
<dbReference type="Proteomes" id="UP000305238">
    <property type="component" value="Unassembled WGS sequence"/>
</dbReference>
<dbReference type="Gene3D" id="3.30.1310.10">
    <property type="entry name" value="Nucleoid-associated protein YbaB-like domain"/>
    <property type="match status" value="1"/>
</dbReference>
<proteinExistence type="predicted"/>
<dbReference type="RefSeq" id="WP_138641714.1">
    <property type="nucleotide sequence ID" value="NZ_JASWDG010000008.1"/>
</dbReference>
<dbReference type="GO" id="GO:0003677">
    <property type="term" value="F:DNA binding"/>
    <property type="evidence" value="ECO:0007669"/>
    <property type="project" value="InterPro"/>
</dbReference>
<dbReference type="OrthoDB" id="5118533at2"/>
<dbReference type="InterPro" id="IPR036894">
    <property type="entry name" value="YbaB-like_sf"/>
</dbReference>
<name>A0A5S4G235_9ACTN</name>
<comment type="caution">
    <text evidence="2">The sequence shown here is derived from an EMBL/GenBank/DDBJ whole genome shotgun (WGS) entry which is preliminary data.</text>
</comment>
<sequence length="193" mass="20622">MPDEPSRLDRLLNKETPFRPGSAEEAQARLAEFGAASPTPPTSTEDEAGTPATSGFTWTPLETDEPTPGTDAAGTGTHEQAQEAALARFLEAADELRSASERMQAITGRASSPDGMIKVTVNPHGHLTELRLDATIRRHYTAEQIGPAITAAVQQAERSRTEQQAASWSDIYPDAAPYPTEDSPASESEPGRP</sequence>
<feature type="compositionally biased region" description="Low complexity" evidence="1">
    <location>
        <begin position="66"/>
        <end position="77"/>
    </location>
</feature>
<feature type="compositionally biased region" description="Basic and acidic residues" evidence="1">
    <location>
        <begin position="1"/>
        <end position="17"/>
    </location>
</feature>
<evidence type="ECO:0000313" key="3">
    <source>
        <dbReference type="Proteomes" id="UP000305238"/>
    </source>
</evidence>
<feature type="region of interest" description="Disordered" evidence="1">
    <location>
        <begin position="1"/>
        <end position="81"/>
    </location>
</feature>
<evidence type="ECO:0000313" key="2">
    <source>
        <dbReference type="EMBL" id="TMR27019.1"/>
    </source>
</evidence>
<dbReference type="InterPro" id="IPR004401">
    <property type="entry name" value="YbaB/EbfC"/>
</dbReference>
<reference evidence="2 3" key="1">
    <citation type="submission" date="2019-05" db="EMBL/GenBank/DDBJ databases">
        <title>Draft genome sequence of Actinomadura geliboluensis A8036.</title>
        <authorList>
            <person name="Saricaoglu S."/>
            <person name="Isik K."/>
        </authorList>
    </citation>
    <scope>NUCLEOTIDE SEQUENCE [LARGE SCALE GENOMIC DNA]</scope>
    <source>
        <strain evidence="2 3">A8036</strain>
    </source>
</reference>
<feature type="region of interest" description="Disordered" evidence="1">
    <location>
        <begin position="153"/>
        <end position="193"/>
    </location>
</feature>